<dbReference type="GO" id="GO:0020037">
    <property type="term" value="F:heme binding"/>
    <property type="evidence" value="ECO:0007669"/>
    <property type="project" value="InterPro"/>
</dbReference>
<gene>
    <name evidence="15" type="ORF">NQ314_004213</name>
</gene>
<evidence type="ECO:0000256" key="10">
    <source>
        <dbReference type="ARBA" id="ARBA00023004"/>
    </source>
</evidence>
<comment type="caution">
    <text evidence="15">The sequence shown here is derived from an EMBL/GenBank/DDBJ whole genome shotgun (WGS) entry which is preliminary data.</text>
</comment>
<dbReference type="InterPro" id="IPR017972">
    <property type="entry name" value="Cyt_P450_CS"/>
</dbReference>
<keyword evidence="11 14" id="KW-0503">Monooxygenase</keyword>
<evidence type="ECO:0000256" key="7">
    <source>
        <dbReference type="ARBA" id="ARBA00022824"/>
    </source>
</evidence>
<evidence type="ECO:0000256" key="6">
    <source>
        <dbReference type="ARBA" id="ARBA00022723"/>
    </source>
</evidence>
<evidence type="ECO:0000256" key="2">
    <source>
        <dbReference type="ARBA" id="ARBA00004174"/>
    </source>
</evidence>
<dbReference type="AlphaFoldDB" id="A0AAV8ZM80"/>
<evidence type="ECO:0000256" key="13">
    <source>
        <dbReference type="PIRSR" id="PIRSR602401-1"/>
    </source>
</evidence>
<evidence type="ECO:0000256" key="1">
    <source>
        <dbReference type="ARBA" id="ARBA00001971"/>
    </source>
</evidence>
<dbReference type="PANTHER" id="PTHR24292:SF54">
    <property type="entry name" value="CYP9F3-RELATED"/>
    <property type="match status" value="1"/>
</dbReference>
<dbReference type="Pfam" id="PF00067">
    <property type="entry name" value="p450"/>
    <property type="match status" value="1"/>
</dbReference>
<dbReference type="PRINTS" id="PR00463">
    <property type="entry name" value="EP450I"/>
</dbReference>
<evidence type="ECO:0000313" key="16">
    <source>
        <dbReference type="Proteomes" id="UP001162156"/>
    </source>
</evidence>
<protein>
    <recommendedName>
        <fullName evidence="17">Cytochrome P450</fullName>
    </recommendedName>
</protein>
<dbReference type="SUPFAM" id="SSF48264">
    <property type="entry name" value="Cytochrome P450"/>
    <property type="match status" value="1"/>
</dbReference>
<keyword evidence="9 14" id="KW-0560">Oxidoreductase</keyword>
<evidence type="ECO:0000256" key="5">
    <source>
        <dbReference type="ARBA" id="ARBA00022617"/>
    </source>
</evidence>
<dbReference type="Gene3D" id="1.10.630.10">
    <property type="entry name" value="Cytochrome P450"/>
    <property type="match status" value="1"/>
</dbReference>
<dbReference type="PROSITE" id="PS00086">
    <property type="entry name" value="CYTOCHROME_P450"/>
    <property type="match status" value="1"/>
</dbReference>
<dbReference type="GO" id="GO:0016705">
    <property type="term" value="F:oxidoreductase activity, acting on paired donors, with incorporation or reduction of molecular oxygen"/>
    <property type="evidence" value="ECO:0007669"/>
    <property type="project" value="InterPro"/>
</dbReference>
<keyword evidence="7" id="KW-0256">Endoplasmic reticulum</keyword>
<comment type="cofactor">
    <cofactor evidence="1 13">
        <name>heme</name>
        <dbReference type="ChEBI" id="CHEBI:30413"/>
    </cofactor>
</comment>
<evidence type="ECO:0000313" key="15">
    <source>
        <dbReference type="EMBL" id="KAJ8965319.1"/>
    </source>
</evidence>
<dbReference type="PRINTS" id="PR00385">
    <property type="entry name" value="P450"/>
</dbReference>
<keyword evidence="10 13" id="KW-0408">Iron</keyword>
<dbReference type="PANTHER" id="PTHR24292">
    <property type="entry name" value="CYTOCHROME P450"/>
    <property type="match status" value="1"/>
</dbReference>
<dbReference type="InterPro" id="IPR050476">
    <property type="entry name" value="Insect_CytP450_Detox"/>
</dbReference>
<evidence type="ECO:0000256" key="8">
    <source>
        <dbReference type="ARBA" id="ARBA00022848"/>
    </source>
</evidence>
<evidence type="ECO:0008006" key="17">
    <source>
        <dbReference type="Google" id="ProtNLM"/>
    </source>
</evidence>
<keyword evidence="6 13" id="KW-0479">Metal-binding</keyword>
<keyword evidence="16" id="KW-1185">Reference proteome</keyword>
<keyword evidence="12" id="KW-0472">Membrane</keyword>
<feature type="binding site" description="axial binding residue" evidence="13">
    <location>
        <position position="137"/>
    </location>
    <ligand>
        <name>heme</name>
        <dbReference type="ChEBI" id="CHEBI:30413"/>
    </ligand>
    <ligandPart>
        <name>Fe</name>
        <dbReference type="ChEBI" id="CHEBI:18248"/>
    </ligandPart>
</feature>
<dbReference type="GO" id="GO:0005789">
    <property type="term" value="C:endoplasmic reticulum membrane"/>
    <property type="evidence" value="ECO:0007669"/>
    <property type="project" value="UniProtKB-SubCell"/>
</dbReference>
<reference evidence="15" key="1">
    <citation type="journal article" date="2023" name="Insect Mol. Biol.">
        <title>Genome sequencing provides insights into the evolution of gene families encoding plant cell wall-degrading enzymes in longhorned beetles.</title>
        <authorList>
            <person name="Shin N.R."/>
            <person name="Okamura Y."/>
            <person name="Kirsch R."/>
            <person name="Pauchet Y."/>
        </authorList>
    </citation>
    <scope>NUCLEOTIDE SEQUENCE</scope>
    <source>
        <strain evidence="15">RBIC_L_NR</strain>
    </source>
</reference>
<accession>A0AAV8ZM80</accession>
<proteinExistence type="inferred from homology"/>
<dbReference type="GO" id="GO:0004497">
    <property type="term" value="F:monooxygenase activity"/>
    <property type="evidence" value="ECO:0007669"/>
    <property type="project" value="UniProtKB-KW"/>
</dbReference>
<name>A0AAV8ZM80_9CUCU</name>
<dbReference type="EMBL" id="JANEYF010001256">
    <property type="protein sequence ID" value="KAJ8965319.1"/>
    <property type="molecule type" value="Genomic_DNA"/>
</dbReference>
<keyword evidence="8" id="KW-0492">Microsome</keyword>
<dbReference type="GO" id="GO:0005506">
    <property type="term" value="F:iron ion binding"/>
    <property type="evidence" value="ECO:0007669"/>
    <property type="project" value="InterPro"/>
</dbReference>
<evidence type="ECO:0000256" key="11">
    <source>
        <dbReference type="ARBA" id="ARBA00023033"/>
    </source>
</evidence>
<sequence>MCFTAYELATNPDVQDKLRAEIHATLEECGDKLTYDGLLKMKYMDMVVSESLRKWPNEAAVDRVCNKPYTINPATPEEKPLYLEKGAVLWLPIFAIHRDPQYYPDPDRFDPERFNDENKGKINPYTYCPFGLGPRNCIGSRFALLETKIIFFYILQHFELVPVEKSQIPLKISKTSVNMISEGGFWFGLKRIKK</sequence>
<evidence type="ECO:0000256" key="4">
    <source>
        <dbReference type="ARBA" id="ARBA00010617"/>
    </source>
</evidence>
<dbReference type="InterPro" id="IPR036396">
    <property type="entry name" value="Cyt_P450_sf"/>
</dbReference>
<evidence type="ECO:0000256" key="14">
    <source>
        <dbReference type="RuleBase" id="RU000461"/>
    </source>
</evidence>
<comment type="similarity">
    <text evidence="4 14">Belongs to the cytochrome P450 family.</text>
</comment>
<keyword evidence="5 13" id="KW-0349">Heme</keyword>
<evidence type="ECO:0000256" key="12">
    <source>
        <dbReference type="ARBA" id="ARBA00023136"/>
    </source>
</evidence>
<comment type="subcellular location">
    <subcellularLocation>
        <location evidence="3">Endoplasmic reticulum membrane</location>
        <topology evidence="3">Peripheral membrane protein</topology>
    </subcellularLocation>
    <subcellularLocation>
        <location evidence="2">Microsome membrane</location>
        <topology evidence="2">Peripheral membrane protein</topology>
    </subcellularLocation>
</comment>
<dbReference type="Proteomes" id="UP001162156">
    <property type="component" value="Unassembled WGS sequence"/>
</dbReference>
<organism evidence="15 16">
    <name type="scientific">Rhamnusium bicolor</name>
    <dbReference type="NCBI Taxonomy" id="1586634"/>
    <lineage>
        <taxon>Eukaryota</taxon>
        <taxon>Metazoa</taxon>
        <taxon>Ecdysozoa</taxon>
        <taxon>Arthropoda</taxon>
        <taxon>Hexapoda</taxon>
        <taxon>Insecta</taxon>
        <taxon>Pterygota</taxon>
        <taxon>Neoptera</taxon>
        <taxon>Endopterygota</taxon>
        <taxon>Coleoptera</taxon>
        <taxon>Polyphaga</taxon>
        <taxon>Cucujiformia</taxon>
        <taxon>Chrysomeloidea</taxon>
        <taxon>Cerambycidae</taxon>
        <taxon>Lepturinae</taxon>
        <taxon>Rhagiini</taxon>
        <taxon>Rhamnusium</taxon>
    </lineage>
</organism>
<dbReference type="InterPro" id="IPR001128">
    <property type="entry name" value="Cyt_P450"/>
</dbReference>
<evidence type="ECO:0000256" key="9">
    <source>
        <dbReference type="ARBA" id="ARBA00023002"/>
    </source>
</evidence>
<dbReference type="InterPro" id="IPR002401">
    <property type="entry name" value="Cyt_P450_E_grp-I"/>
</dbReference>
<evidence type="ECO:0000256" key="3">
    <source>
        <dbReference type="ARBA" id="ARBA00004406"/>
    </source>
</evidence>